<accession>A0A9W9K4Q7</accession>
<dbReference type="GeneID" id="81397115"/>
<protein>
    <submittedName>
        <fullName evidence="1">Uncharacterized protein</fullName>
    </submittedName>
</protein>
<organism evidence="1 2">
    <name type="scientific">Penicillium alfredii</name>
    <dbReference type="NCBI Taxonomy" id="1506179"/>
    <lineage>
        <taxon>Eukaryota</taxon>
        <taxon>Fungi</taxon>
        <taxon>Dikarya</taxon>
        <taxon>Ascomycota</taxon>
        <taxon>Pezizomycotina</taxon>
        <taxon>Eurotiomycetes</taxon>
        <taxon>Eurotiomycetidae</taxon>
        <taxon>Eurotiales</taxon>
        <taxon>Aspergillaceae</taxon>
        <taxon>Penicillium</taxon>
    </lineage>
</organism>
<comment type="caution">
    <text evidence="1">The sequence shown here is derived from an EMBL/GenBank/DDBJ whole genome shotgun (WGS) entry which is preliminary data.</text>
</comment>
<reference evidence="1" key="2">
    <citation type="journal article" date="2023" name="IMA Fungus">
        <title>Comparative genomic study of the Penicillium genus elucidates a diverse pangenome and 15 lateral gene transfer events.</title>
        <authorList>
            <person name="Petersen C."/>
            <person name="Sorensen T."/>
            <person name="Nielsen M.R."/>
            <person name="Sondergaard T.E."/>
            <person name="Sorensen J.L."/>
            <person name="Fitzpatrick D.A."/>
            <person name="Frisvad J.C."/>
            <person name="Nielsen K.L."/>
        </authorList>
    </citation>
    <scope>NUCLEOTIDE SEQUENCE</scope>
    <source>
        <strain evidence="1">IBT 34128</strain>
    </source>
</reference>
<dbReference type="AlphaFoldDB" id="A0A9W9K4Q7"/>
<dbReference type="EMBL" id="JAPMSZ010000009">
    <property type="protein sequence ID" value="KAJ5092551.1"/>
    <property type="molecule type" value="Genomic_DNA"/>
</dbReference>
<evidence type="ECO:0000313" key="2">
    <source>
        <dbReference type="Proteomes" id="UP001141434"/>
    </source>
</evidence>
<proteinExistence type="predicted"/>
<dbReference type="RefSeq" id="XP_056510746.1">
    <property type="nucleotide sequence ID" value="XM_056657946.1"/>
</dbReference>
<dbReference type="OrthoDB" id="407832at2759"/>
<keyword evidence="2" id="KW-1185">Reference proteome</keyword>
<gene>
    <name evidence="1" type="ORF">NUU61_007421</name>
</gene>
<dbReference type="Proteomes" id="UP001141434">
    <property type="component" value="Unassembled WGS sequence"/>
</dbReference>
<name>A0A9W9K4Q7_9EURO</name>
<evidence type="ECO:0000313" key="1">
    <source>
        <dbReference type="EMBL" id="KAJ5092551.1"/>
    </source>
</evidence>
<sequence length="289" mass="32873">MSLSGDTTEVQDENLLAAAVILRFYEELDVPLVGIDDETYLRGTQVFLEAQAGTAVRGRGLQNAAYWVGIRQEFHTAFIKQRAFRFNLSCCNYTTYKTLEPADDFTWANRVILHCAEALTYCYRGDDHNAEQYDRLWDYNQKWYASKPPTFEPIYYQPPDHSKDEVLPQIWYIGNSQVTAIQHWHLARILLAAFDPKTPRMGLIQKRAAANREAEIKSNVFRLCGIALSNKTAPGLITACMGVSMCGDRITDGLEQEAMLDILIKTEETHALPTGKAQRELKEAWDWGP</sequence>
<reference evidence="1" key="1">
    <citation type="submission" date="2022-11" db="EMBL/GenBank/DDBJ databases">
        <authorList>
            <person name="Petersen C."/>
        </authorList>
    </citation>
    <scope>NUCLEOTIDE SEQUENCE</scope>
    <source>
        <strain evidence="1">IBT 34128</strain>
    </source>
</reference>